<proteinExistence type="predicted"/>
<evidence type="ECO:0000313" key="2">
    <source>
        <dbReference type="EMBL" id="OLR89439.1"/>
    </source>
</evidence>
<dbReference type="STRING" id="1193682.BJP25_04945"/>
<sequence>MLHDQLLSAAADDRPARVALLLAHGVPADGDEPGHPVHGGRPALELALLAGGTEAVDLLVAAGARAELDDAERALATLMRGEPATSAEAVARFPGATARAAALGKVPALRALAAAGFPLEVGNPLHEAAFHGHRDAVDALLALGADPTARDPRFHAPPSGWAEHNGHRDLAAHLRSIEG</sequence>
<feature type="repeat" description="ANK" evidence="1">
    <location>
        <begin position="120"/>
        <end position="152"/>
    </location>
</feature>
<dbReference type="RefSeq" id="WP_075978623.1">
    <property type="nucleotide sequence ID" value="NZ_MKQR01000032.1"/>
</dbReference>
<dbReference type="SMART" id="SM00248">
    <property type="entry name" value="ANK"/>
    <property type="match status" value="2"/>
</dbReference>
<accession>A0A1Q9LBN3</accession>
<dbReference type="EMBL" id="MKQR01000032">
    <property type="protein sequence ID" value="OLR89439.1"/>
    <property type="molecule type" value="Genomic_DNA"/>
</dbReference>
<dbReference type="PROSITE" id="PS50088">
    <property type="entry name" value="ANK_REPEAT"/>
    <property type="match status" value="2"/>
</dbReference>
<dbReference type="Gene3D" id="1.25.40.20">
    <property type="entry name" value="Ankyrin repeat-containing domain"/>
    <property type="match status" value="1"/>
</dbReference>
<dbReference type="OrthoDB" id="928522at2"/>
<dbReference type="Pfam" id="PF00023">
    <property type="entry name" value="Ank"/>
    <property type="match status" value="1"/>
</dbReference>
<name>A0A1Q9LBN3_9PSEU</name>
<dbReference type="AlphaFoldDB" id="A0A1Q9LBN3"/>
<organism evidence="2 3">
    <name type="scientific">Actinokineospora bangkokensis</name>
    <dbReference type="NCBI Taxonomy" id="1193682"/>
    <lineage>
        <taxon>Bacteria</taxon>
        <taxon>Bacillati</taxon>
        <taxon>Actinomycetota</taxon>
        <taxon>Actinomycetes</taxon>
        <taxon>Pseudonocardiales</taxon>
        <taxon>Pseudonocardiaceae</taxon>
        <taxon>Actinokineospora</taxon>
    </lineage>
</organism>
<protein>
    <submittedName>
        <fullName evidence="2">Uncharacterized protein</fullName>
    </submittedName>
</protein>
<dbReference type="PROSITE" id="PS50297">
    <property type="entry name" value="ANK_REP_REGION"/>
    <property type="match status" value="1"/>
</dbReference>
<dbReference type="Proteomes" id="UP000186040">
    <property type="component" value="Unassembled WGS sequence"/>
</dbReference>
<feature type="repeat" description="ANK" evidence="1">
    <location>
        <begin position="39"/>
        <end position="71"/>
    </location>
</feature>
<reference evidence="2 3" key="1">
    <citation type="submission" date="2016-10" db="EMBL/GenBank/DDBJ databases">
        <title>The Draft Genome Sequence of Actinokineospora bangkokensis 44EHWT reveals the biosynthetic pathway of antifungal compounds Thailandins with unusual extender unit butylmalonyl-CoA.</title>
        <authorList>
            <person name="Greule A."/>
            <person name="Intra B."/>
            <person name="Flemming S."/>
            <person name="Rommel M.G."/>
            <person name="Panbangred W."/>
            <person name="Bechthold A."/>
        </authorList>
    </citation>
    <scope>NUCLEOTIDE SEQUENCE [LARGE SCALE GENOMIC DNA]</scope>
    <source>
        <strain evidence="2 3">44EHW</strain>
    </source>
</reference>
<dbReference type="InterPro" id="IPR002110">
    <property type="entry name" value="Ankyrin_rpt"/>
</dbReference>
<evidence type="ECO:0000256" key="1">
    <source>
        <dbReference type="PROSITE-ProRule" id="PRU00023"/>
    </source>
</evidence>
<keyword evidence="1" id="KW-0040">ANK repeat</keyword>
<evidence type="ECO:0000313" key="3">
    <source>
        <dbReference type="Proteomes" id="UP000186040"/>
    </source>
</evidence>
<comment type="caution">
    <text evidence="2">The sequence shown here is derived from an EMBL/GenBank/DDBJ whole genome shotgun (WGS) entry which is preliminary data.</text>
</comment>
<dbReference type="InterPro" id="IPR036770">
    <property type="entry name" value="Ankyrin_rpt-contain_sf"/>
</dbReference>
<dbReference type="SUPFAM" id="SSF48403">
    <property type="entry name" value="Ankyrin repeat"/>
    <property type="match status" value="1"/>
</dbReference>
<keyword evidence="3" id="KW-1185">Reference proteome</keyword>
<gene>
    <name evidence="2" type="ORF">BJP25_04945</name>
</gene>